<sequence>MQTLETKFDDAIARYKAGESAESLLPTFKEICLQAPKNSAAQTCLAWLYLLVDKPNAAYKVAQRAVKLAPKDPQARVNLAIALLETGKGGVREQIEIISQVLYAVDEIKAEIQENIEEGLSRKPDWKSLKRIQTWLFES</sequence>
<evidence type="ECO:0000313" key="2">
    <source>
        <dbReference type="Proteomes" id="UP000249794"/>
    </source>
</evidence>
<evidence type="ECO:0000313" key="1">
    <source>
        <dbReference type="EMBL" id="PZO57632.1"/>
    </source>
</evidence>
<gene>
    <name evidence="1" type="ORF">DCF15_06710</name>
</gene>
<reference evidence="1 2" key="2">
    <citation type="submission" date="2018-06" db="EMBL/GenBank/DDBJ databases">
        <title>Metagenomic assembly of (sub)arctic Cyanobacteria and their associated microbiome from non-axenic cultures.</title>
        <authorList>
            <person name="Baurain D."/>
        </authorList>
    </citation>
    <scope>NUCLEOTIDE SEQUENCE [LARGE SCALE GENOMIC DNA]</scope>
    <source>
        <strain evidence="1">ULC027bin1</strain>
    </source>
</reference>
<name>A0A2W4XNQ4_9CYAN</name>
<dbReference type="AlphaFoldDB" id="A0A2W4XNQ4"/>
<proteinExistence type="predicted"/>
<dbReference type="EMBL" id="QBMP01000048">
    <property type="protein sequence ID" value="PZO57632.1"/>
    <property type="molecule type" value="Genomic_DNA"/>
</dbReference>
<dbReference type="Proteomes" id="UP000249794">
    <property type="component" value="Unassembled WGS sequence"/>
</dbReference>
<comment type="caution">
    <text evidence="1">The sequence shown here is derived from an EMBL/GenBank/DDBJ whole genome shotgun (WGS) entry which is preliminary data.</text>
</comment>
<protein>
    <recommendedName>
        <fullName evidence="3">Tetratricopeptide repeat protein</fullName>
    </recommendedName>
</protein>
<dbReference type="Gene3D" id="1.25.40.10">
    <property type="entry name" value="Tetratricopeptide repeat domain"/>
    <property type="match status" value="1"/>
</dbReference>
<dbReference type="SUPFAM" id="SSF48452">
    <property type="entry name" value="TPR-like"/>
    <property type="match status" value="1"/>
</dbReference>
<evidence type="ECO:0008006" key="3">
    <source>
        <dbReference type="Google" id="ProtNLM"/>
    </source>
</evidence>
<reference evidence="2" key="1">
    <citation type="submission" date="2018-04" db="EMBL/GenBank/DDBJ databases">
        <authorList>
            <person name="Cornet L."/>
        </authorList>
    </citation>
    <scope>NUCLEOTIDE SEQUENCE [LARGE SCALE GENOMIC DNA]</scope>
</reference>
<accession>A0A2W4XNQ4</accession>
<dbReference type="InterPro" id="IPR011990">
    <property type="entry name" value="TPR-like_helical_dom_sf"/>
</dbReference>
<organism evidence="1 2">
    <name type="scientific">Phormidesmis priestleyi</name>
    <dbReference type="NCBI Taxonomy" id="268141"/>
    <lineage>
        <taxon>Bacteria</taxon>
        <taxon>Bacillati</taxon>
        <taxon>Cyanobacteriota</taxon>
        <taxon>Cyanophyceae</taxon>
        <taxon>Leptolyngbyales</taxon>
        <taxon>Leptolyngbyaceae</taxon>
        <taxon>Phormidesmis</taxon>
    </lineage>
</organism>